<feature type="transmembrane region" description="Helical" evidence="2">
    <location>
        <begin position="184"/>
        <end position="202"/>
    </location>
</feature>
<dbReference type="RefSeq" id="WP_242948839.1">
    <property type="nucleotide sequence ID" value="NZ_BAABCH010000100.1"/>
</dbReference>
<dbReference type="STRING" id="1121321.SAMN04488530_11153"/>
<keyword evidence="5" id="KW-1185">Reference proteome</keyword>
<evidence type="ECO:0000313" key="5">
    <source>
        <dbReference type="Proteomes" id="UP000243255"/>
    </source>
</evidence>
<dbReference type="PANTHER" id="PTHR22911:SF79">
    <property type="entry name" value="MOBA-LIKE NTP TRANSFERASE DOMAIN-CONTAINING PROTEIN"/>
    <property type="match status" value="1"/>
</dbReference>
<proteinExistence type="inferred from homology"/>
<organism evidence="4 5">
    <name type="scientific">Asaccharospora irregularis DSM 2635</name>
    <dbReference type="NCBI Taxonomy" id="1121321"/>
    <lineage>
        <taxon>Bacteria</taxon>
        <taxon>Bacillati</taxon>
        <taxon>Bacillota</taxon>
        <taxon>Clostridia</taxon>
        <taxon>Peptostreptococcales</taxon>
        <taxon>Peptostreptococcaceae</taxon>
        <taxon>Asaccharospora</taxon>
    </lineage>
</organism>
<evidence type="ECO:0000256" key="1">
    <source>
        <dbReference type="ARBA" id="ARBA00007362"/>
    </source>
</evidence>
<feature type="transmembrane region" description="Helical" evidence="2">
    <location>
        <begin position="271"/>
        <end position="288"/>
    </location>
</feature>
<reference evidence="5" key="1">
    <citation type="submission" date="2016-11" db="EMBL/GenBank/DDBJ databases">
        <authorList>
            <person name="Varghese N."/>
            <person name="Submissions S."/>
        </authorList>
    </citation>
    <scope>NUCLEOTIDE SEQUENCE [LARGE SCALE GENOMIC DNA]</scope>
    <source>
        <strain evidence="5">DSM 2635</strain>
    </source>
</reference>
<feature type="transmembrane region" description="Helical" evidence="2">
    <location>
        <begin position="36"/>
        <end position="55"/>
    </location>
</feature>
<evidence type="ECO:0000256" key="2">
    <source>
        <dbReference type="SAM" id="Phobius"/>
    </source>
</evidence>
<dbReference type="InterPro" id="IPR000620">
    <property type="entry name" value="EamA_dom"/>
</dbReference>
<evidence type="ECO:0000259" key="3">
    <source>
        <dbReference type="Pfam" id="PF00892"/>
    </source>
</evidence>
<feature type="transmembrane region" description="Helical" evidence="2">
    <location>
        <begin position="245"/>
        <end position="265"/>
    </location>
</feature>
<dbReference type="Proteomes" id="UP000243255">
    <property type="component" value="Unassembled WGS sequence"/>
</dbReference>
<gene>
    <name evidence="4" type="ORF">SAMN04488530_11153</name>
</gene>
<name>A0A1M5NRD9_9FIRM</name>
<evidence type="ECO:0000313" key="4">
    <source>
        <dbReference type="EMBL" id="SHG92047.1"/>
    </source>
</evidence>
<feature type="transmembrane region" description="Helical" evidence="2">
    <location>
        <begin position="67"/>
        <end position="84"/>
    </location>
</feature>
<feature type="domain" description="EamA" evidence="3">
    <location>
        <begin position="5"/>
        <end position="140"/>
    </location>
</feature>
<dbReference type="GO" id="GO:0016020">
    <property type="term" value="C:membrane"/>
    <property type="evidence" value="ECO:0007669"/>
    <property type="project" value="InterPro"/>
</dbReference>
<dbReference type="SUPFAM" id="SSF103481">
    <property type="entry name" value="Multidrug resistance efflux transporter EmrE"/>
    <property type="match status" value="2"/>
</dbReference>
<dbReference type="EMBL" id="FQWX01000011">
    <property type="protein sequence ID" value="SHG92047.1"/>
    <property type="molecule type" value="Genomic_DNA"/>
</dbReference>
<feature type="transmembrane region" description="Helical" evidence="2">
    <location>
        <begin position="123"/>
        <end position="141"/>
    </location>
</feature>
<dbReference type="PANTHER" id="PTHR22911">
    <property type="entry name" value="ACYL-MALONYL CONDENSING ENZYME-RELATED"/>
    <property type="match status" value="1"/>
</dbReference>
<comment type="similarity">
    <text evidence="1">Belongs to the EamA transporter family.</text>
</comment>
<keyword evidence="2" id="KW-0472">Membrane</keyword>
<feature type="domain" description="EamA" evidence="3">
    <location>
        <begin position="153"/>
        <end position="287"/>
    </location>
</feature>
<dbReference type="AlphaFoldDB" id="A0A1M5NRD9"/>
<accession>A0A1M5NRD9</accession>
<dbReference type="InterPro" id="IPR037185">
    <property type="entry name" value="EmrE-like"/>
</dbReference>
<feature type="transmembrane region" description="Helical" evidence="2">
    <location>
        <begin position="7"/>
        <end position="30"/>
    </location>
</feature>
<feature type="transmembrane region" description="Helical" evidence="2">
    <location>
        <begin position="214"/>
        <end position="233"/>
    </location>
</feature>
<dbReference type="Pfam" id="PF00892">
    <property type="entry name" value="EamA"/>
    <property type="match status" value="2"/>
</dbReference>
<keyword evidence="2" id="KW-0812">Transmembrane</keyword>
<keyword evidence="2" id="KW-1133">Transmembrane helix</keyword>
<feature type="transmembrane region" description="Helical" evidence="2">
    <location>
        <begin position="153"/>
        <end position="172"/>
    </location>
</feature>
<sequence length="311" mass="33745">MEKKKGYIFICIAGLLWSTLGLFGNVLMGYNLTPEQVAFTRLFLGFLVLTIYSIVKNPSALKISKKGIIYSIMIGIVCQGLFNLCYFKAINSVGVCISAVLLYTSPLFLTVFSKVFYKENINIQKIVSLGFCFLGAVLAVTGGKLDVDKLNGLGLILGISAAITYALMPIISKNILKECSSITILIYGFLFGSIFMLPLAKPLEMLKYSLNPKILVWMLVLGIVPAALAYIFYVEGVAKGVELSIAGVIASVELISSVLIGWTVLGENFSIVKLIGLGFMVVSALIAVKASKQEEPLLSEDIEQNTLHEAL</sequence>
<protein>
    <submittedName>
        <fullName evidence="4">Threonine/homoserine efflux transporter RhtA</fullName>
    </submittedName>
</protein>
<feature type="transmembrane region" description="Helical" evidence="2">
    <location>
        <begin position="90"/>
        <end position="111"/>
    </location>
</feature>